<dbReference type="InterPro" id="IPR001967">
    <property type="entry name" value="Peptidase_S11_N"/>
</dbReference>
<comment type="function">
    <text evidence="1">Removes C-terminal D-alanyl residues from sugar-peptide cell wall precursors.</text>
</comment>
<evidence type="ECO:0000256" key="8">
    <source>
        <dbReference type="ARBA" id="ARBA00022801"/>
    </source>
</evidence>
<dbReference type="InterPro" id="IPR012907">
    <property type="entry name" value="Peptidase_S11_C"/>
</dbReference>
<protein>
    <recommendedName>
        <fullName evidence="4">serine-type D-Ala-D-Ala carboxypeptidase</fullName>
        <ecNumber evidence="4">3.4.16.4</ecNumber>
    </recommendedName>
</protein>
<evidence type="ECO:0000256" key="2">
    <source>
        <dbReference type="ARBA" id="ARBA00004752"/>
    </source>
</evidence>
<dbReference type="SUPFAM" id="SSF56601">
    <property type="entry name" value="beta-lactamase/transpeptidase-like"/>
    <property type="match status" value="1"/>
</dbReference>
<evidence type="ECO:0000256" key="9">
    <source>
        <dbReference type="ARBA" id="ARBA00022960"/>
    </source>
</evidence>
<comment type="caution">
    <text evidence="14">The sequence shown here is derived from an EMBL/GenBank/DDBJ whole genome shotgun (WGS) entry which is preliminary data.</text>
</comment>
<dbReference type="InterPro" id="IPR015956">
    <property type="entry name" value="Peniciliin-bd_prot_C_sf"/>
</dbReference>
<evidence type="ECO:0000256" key="11">
    <source>
        <dbReference type="ARBA" id="ARBA00023316"/>
    </source>
</evidence>
<dbReference type="GO" id="GO:0008360">
    <property type="term" value="P:regulation of cell shape"/>
    <property type="evidence" value="ECO:0007669"/>
    <property type="project" value="UniProtKB-KW"/>
</dbReference>
<dbReference type="PANTHER" id="PTHR21581">
    <property type="entry name" value="D-ALANYL-D-ALANINE CARBOXYPEPTIDASE"/>
    <property type="match status" value="1"/>
</dbReference>
<evidence type="ECO:0000256" key="12">
    <source>
        <dbReference type="ARBA" id="ARBA00034000"/>
    </source>
</evidence>
<keyword evidence="14" id="KW-0472">Membrane</keyword>
<dbReference type="SUPFAM" id="SSF69189">
    <property type="entry name" value="Penicillin-binding protein associated domain"/>
    <property type="match status" value="1"/>
</dbReference>
<keyword evidence="11" id="KW-0961">Cell wall biogenesis/degradation</keyword>
<evidence type="ECO:0000313" key="14">
    <source>
        <dbReference type="EMBL" id="CBI08772.1"/>
    </source>
</evidence>
<evidence type="ECO:0000256" key="4">
    <source>
        <dbReference type="ARBA" id="ARBA00012448"/>
    </source>
</evidence>
<organism evidence="14">
    <name type="scientific">mine drainage metagenome</name>
    <dbReference type="NCBI Taxonomy" id="410659"/>
    <lineage>
        <taxon>unclassified sequences</taxon>
        <taxon>metagenomes</taxon>
        <taxon>ecological metagenomes</taxon>
    </lineage>
</organism>
<dbReference type="EMBL" id="CABQ01000271">
    <property type="protein sequence ID" value="CBI08772.1"/>
    <property type="molecule type" value="Genomic_DNA"/>
</dbReference>
<evidence type="ECO:0000256" key="7">
    <source>
        <dbReference type="ARBA" id="ARBA00022729"/>
    </source>
</evidence>
<dbReference type="Gene3D" id="3.40.710.10">
    <property type="entry name" value="DD-peptidase/beta-lactamase superfamily"/>
    <property type="match status" value="1"/>
</dbReference>
<keyword evidence="14" id="KW-0812">Transmembrane</keyword>
<evidence type="ECO:0000259" key="13">
    <source>
        <dbReference type="SMART" id="SM00936"/>
    </source>
</evidence>
<dbReference type="InterPro" id="IPR018044">
    <property type="entry name" value="Peptidase_S11"/>
</dbReference>
<dbReference type="InterPro" id="IPR012338">
    <property type="entry name" value="Beta-lactam/transpept-like"/>
</dbReference>
<evidence type="ECO:0000256" key="3">
    <source>
        <dbReference type="ARBA" id="ARBA00007164"/>
    </source>
</evidence>
<accession>E6QNF1</accession>
<dbReference type="EC" id="3.4.16.4" evidence="4"/>
<dbReference type="GO" id="GO:0009252">
    <property type="term" value="P:peptidoglycan biosynthetic process"/>
    <property type="evidence" value="ECO:0007669"/>
    <property type="project" value="UniProtKB-UniPathway"/>
</dbReference>
<dbReference type="GO" id="GO:0071555">
    <property type="term" value="P:cell wall organization"/>
    <property type="evidence" value="ECO:0007669"/>
    <property type="project" value="UniProtKB-KW"/>
</dbReference>
<reference evidence="14" key="1">
    <citation type="submission" date="2009-10" db="EMBL/GenBank/DDBJ databases">
        <title>Diversity of trophic interactions inside an arsenic-rich microbial ecosystem.</title>
        <authorList>
            <person name="Bertin P.N."/>
            <person name="Heinrich-Salmeron A."/>
            <person name="Pelletier E."/>
            <person name="Goulhen-Chollet F."/>
            <person name="Arsene-Ploetze F."/>
            <person name="Gallien S."/>
            <person name="Calteau A."/>
            <person name="Vallenet D."/>
            <person name="Casiot C."/>
            <person name="Chane-Woon-Ming B."/>
            <person name="Giloteaux L."/>
            <person name="Barakat M."/>
            <person name="Bonnefoy V."/>
            <person name="Bruneel O."/>
            <person name="Chandler M."/>
            <person name="Cleiss J."/>
            <person name="Duran R."/>
            <person name="Elbaz-Poulichet F."/>
            <person name="Fonknechten N."/>
            <person name="Lauga B."/>
            <person name="Mornico D."/>
            <person name="Ortet P."/>
            <person name="Schaeffer C."/>
            <person name="Siguier P."/>
            <person name="Alexander Thil Smith A."/>
            <person name="Van Dorsselaer A."/>
            <person name="Weissenbach J."/>
            <person name="Medigue C."/>
            <person name="Le Paslier D."/>
        </authorList>
    </citation>
    <scope>NUCLEOTIDE SEQUENCE</scope>
</reference>
<comment type="catalytic activity">
    <reaction evidence="12">
        <text>Preferential cleavage: (Ac)2-L-Lys-D-Ala-|-D-Ala. Also transpeptidation of peptidyl-alanyl moieties that are N-acyl substituents of D-alanine.</text>
        <dbReference type="EC" id="3.4.16.4"/>
    </reaction>
</comment>
<dbReference type="Pfam" id="PF00768">
    <property type="entry name" value="Peptidase_S11"/>
    <property type="match status" value="1"/>
</dbReference>
<sequence length="382" mass="42110">MKFIAIIFVLLLSQSSFALPAPLLAAPGLTSKAYVLYDYNSNQVLLNQNGDARMEPASLTKLMTAYLSFDALKHGTLDLQQSVNVPEHAARNLSGESLMLLKAGQSVSVDDLLHGLIVQSGNDAAITLAVNIAGSEAGFVDMMNQEARRLGMVNTHFTNPVGLPDQQHYSTAYDLALLATAIVRDYPQFYPLFSLREFTFNNVTQANRNRLLWLDPNADGMKTGHTDSAGFCLVGSAKRDQHRLISVVLGANSDSLRSNESQQLLNFGFQNFDAVRLYEKDQPVSPVRLWKGTQRNVGVGFKHDLFLSIPKGQYARLKATLETHQPILAPLDTGVAIGVLKLSLGGKPYAEFPVYPLENVAEANVFSRGWDSIRLLIRKYWP</sequence>
<dbReference type="UniPathway" id="UPA00219"/>
<keyword evidence="9" id="KW-0133">Cell shape</keyword>
<keyword evidence="10" id="KW-0573">Peptidoglycan synthesis</keyword>
<proteinExistence type="inferred from homology"/>
<keyword evidence="5 14" id="KW-0121">Carboxypeptidase</keyword>
<keyword evidence="6" id="KW-0645">Protease</keyword>
<feature type="domain" description="Peptidase S11 D-Ala-D-Ala carboxypeptidase A C-terminal" evidence="13">
    <location>
        <begin position="272"/>
        <end position="362"/>
    </location>
</feature>
<dbReference type="Gene3D" id="2.60.410.10">
    <property type="entry name" value="D-Ala-D-Ala carboxypeptidase, C-terminal domain"/>
    <property type="match status" value="1"/>
</dbReference>
<dbReference type="PRINTS" id="PR00725">
    <property type="entry name" value="DADACBPTASE1"/>
</dbReference>
<dbReference type="Pfam" id="PF07943">
    <property type="entry name" value="PBP5_C"/>
    <property type="match status" value="1"/>
</dbReference>
<dbReference type="AlphaFoldDB" id="E6QNF1"/>
<dbReference type="SMART" id="SM00936">
    <property type="entry name" value="PBP5_C"/>
    <property type="match status" value="1"/>
</dbReference>
<keyword evidence="8 14" id="KW-0378">Hydrolase</keyword>
<comment type="pathway">
    <text evidence="2">Cell wall biogenesis; peptidoglycan biosynthesis.</text>
</comment>
<name>E6QNF1_9ZZZZ</name>
<evidence type="ECO:0000256" key="1">
    <source>
        <dbReference type="ARBA" id="ARBA00003217"/>
    </source>
</evidence>
<evidence type="ECO:0000256" key="5">
    <source>
        <dbReference type="ARBA" id="ARBA00022645"/>
    </source>
</evidence>
<dbReference type="InterPro" id="IPR037167">
    <property type="entry name" value="Peptidase_S11_C_sf"/>
</dbReference>
<gene>
    <name evidence="14" type="primary">dac</name>
    <name evidence="14" type="ORF">CARN6_2281</name>
</gene>
<comment type="similarity">
    <text evidence="3">Belongs to the peptidase S11 family.</text>
</comment>
<dbReference type="GO" id="GO:0009002">
    <property type="term" value="F:serine-type D-Ala-D-Ala carboxypeptidase activity"/>
    <property type="evidence" value="ECO:0007669"/>
    <property type="project" value="UniProtKB-EC"/>
</dbReference>
<evidence type="ECO:0000256" key="6">
    <source>
        <dbReference type="ARBA" id="ARBA00022670"/>
    </source>
</evidence>
<keyword evidence="7" id="KW-0732">Signal</keyword>
<dbReference type="PANTHER" id="PTHR21581:SF6">
    <property type="entry name" value="TRAFFICKING PROTEIN PARTICLE COMPLEX SUBUNIT 12"/>
    <property type="match status" value="1"/>
</dbReference>
<evidence type="ECO:0000256" key="10">
    <source>
        <dbReference type="ARBA" id="ARBA00022984"/>
    </source>
</evidence>
<dbReference type="GO" id="GO:0006508">
    <property type="term" value="P:proteolysis"/>
    <property type="evidence" value="ECO:0007669"/>
    <property type="project" value="UniProtKB-KW"/>
</dbReference>